<feature type="compositionally biased region" description="Polar residues" evidence="2">
    <location>
        <begin position="542"/>
        <end position="555"/>
    </location>
</feature>
<evidence type="ECO:0000256" key="1">
    <source>
        <dbReference type="PROSITE-ProRule" id="PRU00339"/>
    </source>
</evidence>
<evidence type="ECO:0000256" key="2">
    <source>
        <dbReference type="SAM" id="MobiDB-lite"/>
    </source>
</evidence>
<dbReference type="OrthoDB" id="9807628at2"/>
<evidence type="ECO:0000313" key="6">
    <source>
        <dbReference type="Proteomes" id="UP000000466"/>
    </source>
</evidence>
<evidence type="ECO:0000259" key="4">
    <source>
        <dbReference type="PROSITE" id="PS50234"/>
    </source>
</evidence>
<accession>K4KER9</accession>
<protein>
    <recommendedName>
        <fullName evidence="4">VWFA domain-containing protein</fullName>
    </recommendedName>
</protein>
<feature type="compositionally biased region" description="Polar residues" evidence="2">
    <location>
        <begin position="516"/>
        <end position="528"/>
    </location>
</feature>
<dbReference type="InterPro" id="IPR011990">
    <property type="entry name" value="TPR-like_helical_dom_sf"/>
</dbReference>
<feature type="region of interest" description="Disordered" evidence="2">
    <location>
        <begin position="467"/>
        <end position="636"/>
    </location>
</feature>
<dbReference type="eggNOG" id="COG0457">
    <property type="taxonomic scope" value="Bacteria"/>
</dbReference>
<feature type="repeat" description="TPR" evidence="1">
    <location>
        <begin position="421"/>
        <end position="454"/>
    </location>
</feature>
<dbReference type="InterPro" id="IPR019734">
    <property type="entry name" value="TPR_rpt"/>
</dbReference>
<dbReference type="PROSITE" id="PS50293">
    <property type="entry name" value="TPR_REGION"/>
    <property type="match status" value="1"/>
</dbReference>
<dbReference type="Pfam" id="PF00515">
    <property type="entry name" value="TPR_1"/>
    <property type="match status" value="1"/>
</dbReference>
<keyword evidence="3" id="KW-0812">Transmembrane</keyword>
<dbReference type="InterPro" id="IPR050768">
    <property type="entry name" value="UPF0353/GerABKA_families"/>
</dbReference>
<evidence type="ECO:0000313" key="5">
    <source>
        <dbReference type="EMBL" id="AFU97436.1"/>
    </source>
</evidence>
<name>K4KER9_SIMAS</name>
<proteinExistence type="predicted"/>
<gene>
    <name evidence="5" type="ordered locus">M5M_01015</name>
</gene>
<dbReference type="Proteomes" id="UP000000466">
    <property type="component" value="Chromosome"/>
</dbReference>
<dbReference type="PANTHER" id="PTHR22550:SF14">
    <property type="entry name" value="VWFA DOMAIN-CONTAINING PROTEIN"/>
    <property type="match status" value="1"/>
</dbReference>
<dbReference type="HOGENOM" id="CLU_024570_3_1_6"/>
<keyword evidence="1" id="KW-0802">TPR repeat</keyword>
<feature type="transmembrane region" description="Helical" evidence="3">
    <location>
        <begin position="12"/>
        <end position="29"/>
    </location>
</feature>
<dbReference type="AlphaFoldDB" id="K4KER9"/>
<feature type="transmembrane region" description="Helical" evidence="3">
    <location>
        <begin position="63"/>
        <end position="82"/>
    </location>
</feature>
<reference evidence="5 6" key="1">
    <citation type="journal article" date="2013" name="Genome Announc.">
        <title>Complete genome sequence of Simiduia agarivorans SA1(T), a marine bacterium able to degrade a variety of polysaccharides.</title>
        <authorList>
            <person name="Lin S.Y."/>
            <person name="Shieh W.Y."/>
            <person name="Chen J.S."/>
            <person name="Tang S.L."/>
        </authorList>
    </citation>
    <scope>NUCLEOTIDE SEQUENCE [LARGE SCALE GENOMIC DNA]</scope>
    <source>
        <strain evidence="6">DSM 21679 / JCM 13881 / BCRC 17597 / SA1</strain>
    </source>
</reference>
<feature type="compositionally biased region" description="Basic and acidic residues" evidence="2">
    <location>
        <begin position="560"/>
        <end position="575"/>
    </location>
</feature>
<feature type="compositionally biased region" description="Low complexity" evidence="2">
    <location>
        <begin position="491"/>
        <end position="515"/>
    </location>
</feature>
<dbReference type="Gene3D" id="1.25.40.10">
    <property type="entry name" value="Tetratricopeptide repeat domain"/>
    <property type="match status" value="1"/>
</dbReference>
<dbReference type="PROSITE" id="PS50234">
    <property type="entry name" value="VWFA"/>
    <property type="match status" value="1"/>
</dbReference>
<dbReference type="PANTHER" id="PTHR22550">
    <property type="entry name" value="SPORE GERMINATION PROTEIN"/>
    <property type="match status" value="1"/>
</dbReference>
<dbReference type="InterPro" id="IPR002035">
    <property type="entry name" value="VWF_A"/>
</dbReference>
<dbReference type="KEGG" id="saga:M5M_01015"/>
<sequence>MTMPDALHFARPLWLLALLVIPLVLWLFVRTRKRRGHWHRYIDPSLLPFLAMPSNTRSSQLQAPLLASVMVLLVIAAAGPSWERKPLPVMKSEAATVYILDLSPSMLAEDVKPSRLVRARQKLSDALKADTEGLKALVVYAGEAHLVTPLTDDARTLISLVPSLSPRIMPLTGSNIEMALALANDTLTSSRIKNGQVVLLTDGITPDSLNAAKSALLKAGYPLFIIGLGNESGAPIPLGQQGFAKTPDGEVVIARNDRALLRELASATGGEYRDITLDDSDLIFLQRKHQTPKADGRQVEREFDQWIDRGHWLVWIALPLAFMAFRQKALLSLMLCGIMVSAVVSPNASAQDPAGANQPSALWPSLWLNNNQRGAQALENDDPAAAADAFTDPRWKAYAQYKAGNFPAAQSALSEVEPGSASDWYNLGNTQAQAGNLQAALNSYDQALAINPDMADALHNKQVVQQALEQQQESQNQNQNQDQDQDHSEDQNQPQAGQQQNQSDAGQQGDGQPSQEQGDNTAGQQQKPKSQEADSIPPTDSDPANDQAGDSQGEQDQGELDARRGNESDRRRQDALPEQQPRPSAENPVPQSAPDEPQQADGDQSSAAIDAFSDLNDEQRQAAEQWLNRIEDDPSNLLKRKFEYQYRQRKQAIRNDEWTAPENNAHERW</sequence>
<dbReference type="SUPFAM" id="SSF48452">
    <property type="entry name" value="TPR-like"/>
    <property type="match status" value="1"/>
</dbReference>
<dbReference type="SMART" id="SM00327">
    <property type="entry name" value="VWA"/>
    <property type="match status" value="1"/>
</dbReference>
<keyword evidence="3" id="KW-0472">Membrane</keyword>
<dbReference type="STRING" id="1117647.M5M_01015"/>
<dbReference type="EMBL" id="CP003746">
    <property type="protein sequence ID" value="AFU97436.1"/>
    <property type="molecule type" value="Genomic_DNA"/>
</dbReference>
<dbReference type="Pfam" id="PF13519">
    <property type="entry name" value="VWA_2"/>
    <property type="match status" value="1"/>
</dbReference>
<dbReference type="InterPro" id="IPR036465">
    <property type="entry name" value="vWFA_dom_sf"/>
</dbReference>
<evidence type="ECO:0000256" key="3">
    <source>
        <dbReference type="SAM" id="Phobius"/>
    </source>
</evidence>
<dbReference type="PROSITE" id="PS50005">
    <property type="entry name" value="TPR"/>
    <property type="match status" value="1"/>
</dbReference>
<feature type="compositionally biased region" description="Low complexity" evidence="2">
    <location>
        <begin position="467"/>
        <end position="482"/>
    </location>
</feature>
<dbReference type="SMART" id="SM00028">
    <property type="entry name" value="TPR"/>
    <property type="match status" value="1"/>
</dbReference>
<dbReference type="eggNOG" id="COG2304">
    <property type="taxonomic scope" value="Bacteria"/>
</dbReference>
<keyword evidence="6" id="KW-1185">Reference proteome</keyword>
<feature type="domain" description="VWFA" evidence="4">
    <location>
        <begin position="95"/>
        <end position="294"/>
    </location>
</feature>
<keyword evidence="3" id="KW-1133">Transmembrane helix</keyword>
<dbReference type="Gene3D" id="3.40.50.410">
    <property type="entry name" value="von Willebrand factor, type A domain"/>
    <property type="match status" value="1"/>
</dbReference>
<dbReference type="SUPFAM" id="SSF53300">
    <property type="entry name" value="vWA-like"/>
    <property type="match status" value="1"/>
</dbReference>
<dbReference type="RefSeq" id="WP_015045609.1">
    <property type="nucleotide sequence ID" value="NC_018868.3"/>
</dbReference>
<organism evidence="5 6">
    <name type="scientific">Simiduia agarivorans (strain DSM 21679 / JCM 13881 / BCRC 17597 / SA1)</name>
    <dbReference type="NCBI Taxonomy" id="1117647"/>
    <lineage>
        <taxon>Bacteria</taxon>
        <taxon>Pseudomonadati</taxon>
        <taxon>Pseudomonadota</taxon>
        <taxon>Gammaproteobacteria</taxon>
        <taxon>Cellvibrionales</taxon>
        <taxon>Cellvibrionaceae</taxon>
        <taxon>Simiduia</taxon>
    </lineage>
</organism>